<keyword evidence="3" id="KW-1185">Reference proteome</keyword>
<evidence type="ECO:0000256" key="1">
    <source>
        <dbReference type="SAM" id="Phobius"/>
    </source>
</evidence>
<accession>A0ABQ9XR33</accession>
<evidence type="ECO:0000313" key="2">
    <source>
        <dbReference type="EMBL" id="KAK2953942.1"/>
    </source>
</evidence>
<name>A0ABQ9XR33_9EUKA</name>
<comment type="caution">
    <text evidence="2">The sequence shown here is derived from an EMBL/GenBank/DDBJ whole genome shotgun (WGS) entry which is preliminary data.</text>
</comment>
<gene>
    <name evidence="2" type="ORF">BLNAU_11044</name>
</gene>
<protein>
    <submittedName>
        <fullName evidence="2">Uncharacterized protein</fullName>
    </submittedName>
</protein>
<feature type="transmembrane region" description="Helical" evidence="1">
    <location>
        <begin position="654"/>
        <end position="672"/>
    </location>
</feature>
<keyword evidence="1" id="KW-1133">Transmembrane helix</keyword>
<dbReference type="EMBL" id="JARBJD010000084">
    <property type="protein sequence ID" value="KAK2953942.1"/>
    <property type="molecule type" value="Genomic_DNA"/>
</dbReference>
<evidence type="ECO:0000313" key="3">
    <source>
        <dbReference type="Proteomes" id="UP001281761"/>
    </source>
</evidence>
<dbReference type="Proteomes" id="UP001281761">
    <property type="component" value="Unassembled WGS sequence"/>
</dbReference>
<keyword evidence="1" id="KW-0812">Transmembrane</keyword>
<proteinExistence type="predicted"/>
<organism evidence="2 3">
    <name type="scientific">Blattamonas nauphoetae</name>
    <dbReference type="NCBI Taxonomy" id="2049346"/>
    <lineage>
        <taxon>Eukaryota</taxon>
        <taxon>Metamonada</taxon>
        <taxon>Preaxostyla</taxon>
        <taxon>Oxymonadida</taxon>
        <taxon>Blattamonas</taxon>
    </lineage>
</organism>
<sequence>MTTSPSGTIGVQEEVLYPFETDEGKRAQQMKFGVLYKVESLKATGRSNSVQFGLVGVQMPVEPVRVTHIEVTDKAETSIRLVVTGLGFVEKETYTVEVSGVVTGSGPDNAHTRTFTVVASGTTSASSSTLLLSNSDPTSLQFGQTCTVTKIDNGTDSGIVVGTPSFASSELSVNPPTAARITDTSVELNSQGILLSVVLTGEHLPSDSTFDLTLDSTITLQVSFSSSTKGKSEVVMMGLDEGLDFGSTYSITDLSNGENVIAADGVSVSTPQKPSELTICVCSDDPFDSSMIRSGANVSTCLRIERAWNLASRLSIHNTMMRIVKPASLSSPLFVTSLPFKLTSGNMDQSLLSLSQPSSMTNSDTSLLSLTNGECGLTLLTMSTSSSSSFVFISAQSSTITIQLCSIEGSSSTESNSEGSICGWKTGFLHFVESKANLSSVTMKGLGSGGIVQKGGELTISKGEFSDNGLSNSSFTSARQNIHCEGEGKLMIDSLSKGDGTWNTPSAWIDADDCPIDGVQDIVSSPLFVPTLDSDTSSTNLEKKTNIIHFSVKGEMLVPCCLDVEVFEWDSSKSVQGGSALLSLHSLATTKWTETEIVGQVDLKTSLSSLNSSFEWRGRLVFGDNRTTSNSFLFASASSTGKGNMSQGGISSKLIWIIPVVVCVLLALILLIQSRTKGSGHPFLHL</sequence>
<reference evidence="2 3" key="1">
    <citation type="journal article" date="2022" name="bioRxiv">
        <title>Genomics of Preaxostyla Flagellates Illuminates Evolutionary Transitions and the Path Towards Mitochondrial Loss.</title>
        <authorList>
            <person name="Novak L.V.F."/>
            <person name="Treitli S.C."/>
            <person name="Pyrih J."/>
            <person name="Halakuc P."/>
            <person name="Pipaliya S.V."/>
            <person name="Vacek V."/>
            <person name="Brzon O."/>
            <person name="Soukal P."/>
            <person name="Eme L."/>
            <person name="Dacks J.B."/>
            <person name="Karnkowska A."/>
            <person name="Elias M."/>
            <person name="Hampl V."/>
        </authorList>
    </citation>
    <scope>NUCLEOTIDE SEQUENCE [LARGE SCALE GENOMIC DNA]</scope>
    <source>
        <strain evidence="2">NAU3</strain>
        <tissue evidence="2">Gut</tissue>
    </source>
</reference>
<keyword evidence="1" id="KW-0472">Membrane</keyword>